<dbReference type="EMBL" id="NXGI01000002">
    <property type="protein sequence ID" value="PRM98866.1"/>
    <property type="molecule type" value="Genomic_DNA"/>
</dbReference>
<accession>A0A2S9TJ44</accession>
<evidence type="ECO:0000313" key="2">
    <source>
        <dbReference type="Proteomes" id="UP000239151"/>
    </source>
</evidence>
<dbReference type="PROSITE" id="PS51257">
    <property type="entry name" value="PROKAR_LIPOPROTEIN"/>
    <property type="match status" value="1"/>
</dbReference>
<proteinExistence type="predicted"/>
<sequence>MKKIVYLSVFFLLILFTGCSTKSSLVLKDGYSFKEKPSINIDKITNNTSKIYEHNIEETMKEALMKEFKDNNLLALSDNSNIDLEVSILNYEEGNAFKRWLMPGWGATILNVEAILKENGNIIATSKINNNIPAGGAYTIGAWRQVFFDTAEKLVEDIQNEYKQKK</sequence>
<organism evidence="1 2">
    <name type="scientific">Aliarcobacter cryaerophilus</name>
    <dbReference type="NCBI Taxonomy" id="28198"/>
    <lineage>
        <taxon>Bacteria</taxon>
        <taxon>Pseudomonadati</taxon>
        <taxon>Campylobacterota</taxon>
        <taxon>Epsilonproteobacteria</taxon>
        <taxon>Campylobacterales</taxon>
        <taxon>Arcobacteraceae</taxon>
        <taxon>Aliarcobacter</taxon>
    </lineage>
</organism>
<protein>
    <recommendedName>
        <fullName evidence="3">DUF4410 domain-containing protein</fullName>
    </recommendedName>
</protein>
<evidence type="ECO:0000313" key="1">
    <source>
        <dbReference type="EMBL" id="PRM98866.1"/>
    </source>
</evidence>
<comment type="caution">
    <text evidence="1">The sequence shown here is derived from an EMBL/GenBank/DDBJ whole genome shotgun (WGS) entry which is preliminary data.</text>
</comment>
<dbReference type="InterPro" id="IPR025522">
    <property type="entry name" value="DUF4410"/>
</dbReference>
<name>A0A2S9TJ44_9BACT</name>
<reference evidence="1 2" key="1">
    <citation type="submission" date="2017-09" db="EMBL/GenBank/DDBJ databases">
        <title>Reassesment of A. cryaerophilus.</title>
        <authorList>
            <person name="Perez-Cataluna A."/>
            <person name="Collado L."/>
            <person name="Salgado O."/>
            <person name="Lefinanco V."/>
            <person name="Figueras M.J."/>
        </authorList>
    </citation>
    <scope>NUCLEOTIDE SEQUENCE [LARGE SCALE GENOMIC DNA]</scope>
    <source>
        <strain evidence="1 2">LMG 9065</strain>
    </source>
</reference>
<gene>
    <name evidence="1" type="ORF">CJ670_00605</name>
</gene>
<dbReference type="Pfam" id="PF14366">
    <property type="entry name" value="DUF4410"/>
    <property type="match status" value="1"/>
</dbReference>
<dbReference type="Proteomes" id="UP000239151">
    <property type="component" value="Unassembled WGS sequence"/>
</dbReference>
<evidence type="ECO:0008006" key="3">
    <source>
        <dbReference type="Google" id="ProtNLM"/>
    </source>
</evidence>
<dbReference type="AlphaFoldDB" id="A0A2S9TJ44"/>